<dbReference type="SUPFAM" id="SSF53448">
    <property type="entry name" value="Nucleotide-diphospho-sugar transferases"/>
    <property type="match status" value="1"/>
</dbReference>
<evidence type="ECO:0008006" key="3">
    <source>
        <dbReference type="Google" id="ProtNLM"/>
    </source>
</evidence>
<dbReference type="RefSeq" id="WP_406582706.1">
    <property type="nucleotide sequence ID" value="NZ_JBJHQH010000021.1"/>
</dbReference>
<evidence type="ECO:0000313" key="1">
    <source>
        <dbReference type="EMBL" id="MFK9094231.1"/>
    </source>
</evidence>
<organism evidence="1 2">
    <name type="scientific">Bacillus salipaludis</name>
    <dbReference type="NCBI Taxonomy" id="2547811"/>
    <lineage>
        <taxon>Bacteria</taxon>
        <taxon>Bacillati</taxon>
        <taxon>Bacillota</taxon>
        <taxon>Bacilli</taxon>
        <taxon>Bacillales</taxon>
        <taxon>Bacillaceae</taxon>
        <taxon>Bacillus</taxon>
    </lineage>
</organism>
<sequence>MKQIVNVVINYANEDEVLVYAEHLSKQTIASNITLVIVVNKEGAIGIDGFKNKLDEIALDILVFDPNENLGYMNGLIYGYRQYYKEVQDLPTWVVMSNTDIAYSSYSFFEDFLGTDYTEDTWCIGPSVYSPAKNSYDNPKSTERYSIKELNRRIFIFEHPSVSYFYKRLADLKAKLVKNKRRDSQFVYSVHGCFFIVRNEFSEVLKSRKYKSLMYSEEAYIAEITRAYGKRCYYDSTIEIIHNENTVTSKLGIRKISKYLADSLKVIRDEFFIENIKR</sequence>
<dbReference type="InterPro" id="IPR029044">
    <property type="entry name" value="Nucleotide-diphossugar_trans"/>
</dbReference>
<keyword evidence="2" id="KW-1185">Reference proteome</keyword>
<gene>
    <name evidence="1" type="ORF">ACJEBI_22495</name>
</gene>
<protein>
    <recommendedName>
        <fullName evidence="3">Glycosyltransferase family 2 protein</fullName>
    </recommendedName>
</protein>
<reference evidence="1 2" key="1">
    <citation type="submission" date="2024-11" db="EMBL/GenBank/DDBJ databases">
        <authorList>
            <person name="Lucas J.A."/>
        </authorList>
    </citation>
    <scope>NUCLEOTIDE SEQUENCE [LARGE SCALE GENOMIC DNA]</scope>
    <source>
        <strain evidence="1 2">Z 5.4</strain>
    </source>
</reference>
<name>A0ABW8RL33_9BACI</name>
<dbReference type="EMBL" id="JBJHQH010000021">
    <property type="protein sequence ID" value="MFK9094231.1"/>
    <property type="molecule type" value="Genomic_DNA"/>
</dbReference>
<comment type="caution">
    <text evidence="1">The sequence shown here is derived from an EMBL/GenBank/DDBJ whole genome shotgun (WGS) entry which is preliminary data.</text>
</comment>
<evidence type="ECO:0000313" key="2">
    <source>
        <dbReference type="Proteomes" id="UP001623041"/>
    </source>
</evidence>
<accession>A0ABW8RL33</accession>
<proteinExistence type="predicted"/>
<dbReference type="Proteomes" id="UP001623041">
    <property type="component" value="Unassembled WGS sequence"/>
</dbReference>